<feature type="transmembrane region" description="Helical" evidence="2">
    <location>
        <begin position="57"/>
        <end position="79"/>
    </location>
</feature>
<keyword evidence="2" id="KW-0472">Membrane</keyword>
<proteinExistence type="predicted"/>
<dbReference type="Proteomes" id="UP000432015">
    <property type="component" value="Unassembled WGS sequence"/>
</dbReference>
<sequence>MTGPGEPGGPPRRVRVQRGGGRATRLRPGAGGRRDLHEQTQLGDLMIRSLMRVQLHLAIRVCALFGGLLGALPLVFAFVPQVRDLNVAGLPLPWLLLGVLVYPGLVAGAVLYVRQAERNEHEFEDLVDRS</sequence>
<comment type="caution">
    <text evidence="3">The sequence shown here is derived from an EMBL/GenBank/DDBJ whole genome shotgun (WGS) entry which is preliminary data.</text>
</comment>
<keyword evidence="4" id="KW-1185">Reference proteome</keyword>
<organism evidence="3 4">
    <name type="scientific">Actinomadura litoris</name>
    <dbReference type="NCBI Taxonomy" id="2678616"/>
    <lineage>
        <taxon>Bacteria</taxon>
        <taxon>Bacillati</taxon>
        <taxon>Actinomycetota</taxon>
        <taxon>Actinomycetes</taxon>
        <taxon>Streptosporangiales</taxon>
        <taxon>Thermomonosporaceae</taxon>
        <taxon>Actinomadura</taxon>
    </lineage>
</organism>
<protein>
    <recommendedName>
        <fullName evidence="5">DUF485 domain-containing protein</fullName>
    </recommendedName>
</protein>
<dbReference type="EMBL" id="WOFH01000006">
    <property type="protein sequence ID" value="MUN38597.1"/>
    <property type="molecule type" value="Genomic_DNA"/>
</dbReference>
<gene>
    <name evidence="3" type="ORF">GNZ18_18590</name>
</gene>
<keyword evidence="2" id="KW-0812">Transmembrane</keyword>
<dbReference type="AlphaFoldDB" id="A0A7K1L2I5"/>
<feature type="transmembrane region" description="Helical" evidence="2">
    <location>
        <begin position="91"/>
        <end position="113"/>
    </location>
</feature>
<dbReference type="RefSeq" id="WP_156217768.1">
    <property type="nucleotide sequence ID" value="NZ_WOFH01000006.1"/>
</dbReference>
<evidence type="ECO:0000256" key="1">
    <source>
        <dbReference type="SAM" id="MobiDB-lite"/>
    </source>
</evidence>
<evidence type="ECO:0000313" key="3">
    <source>
        <dbReference type="EMBL" id="MUN38597.1"/>
    </source>
</evidence>
<keyword evidence="2" id="KW-1133">Transmembrane helix</keyword>
<evidence type="ECO:0000313" key="4">
    <source>
        <dbReference type="Proteomes" id="UP000432015"/>
    </source>
</evidence>
<evidence type="ECO:0000256" key="2">
    <source>
        <dbReference type="SAM" id="Phobius"/>
    </source>
</evidence>
<accession>A0A7K1L2I5</accession>
<name>A0A7K1L2I5_9ACTN</name>
<feature type="region of interest" description="Disordered" evidence="1">
    <location>
        <begin position="1"/>
        <end position="35"/>
    </location>
</feature>
<evidence type="ECO:0008006" key="5">
    <source>
        <dbReference type="Google" id="ProtNLM"/>
    </source>
</evidence>
<reference evidence="3 4" key="1">
    <citation type="submission" date="2019-11" db="EMBL/GenBank/DDBJ databases">
        <authorList>
            <person name="Cao P."/>
        </authorList>
    </citation>
    <scope>NUCLEOTIDE SEQUENCE [LARGE SCALE GENOMIC DNA]</scope>
    <source>
        <strain evidence="3 4">NEAU-AAG5</strain>
    </source>
</reference>